<feature type="compositionally biased region" description="Gly residues" evidence="1">
    <location>
        <begin position="98"/>
        <end position="116"/>
    </location>
</feature>
<dbReference type="OrthoDB" id="9790469at2"/>
<dbReference type="InterPro" id="IPR008912">
    <property type="entry name" value="Uncharacterised_CoxE"/>
</dbReference>
<dbReference type="PIRSF" id="PIRSF010256">
    <property type="entry name" value="CoxE_vWa"/>
    <property type="match status" value="1"/>
</dbReference>
<dbReference type="Pfam" id="PF05762">
    <property type="entry name" value="VWA_CoxE"/>
    <property type="match status" value="1"/>
</dbReference>
<dbReference type="RefSeq" id="WP_103685099.1">
    <property type="nucleotide sequence ID" value="NZ_PQGG01000031.1"/>
</dbReference>
<dbReference type="InterPro" id="IPR036465">
    <property type="entry name" value="vWFA_dom_sf"/>
</dbReference>
<dbReference type="PANTHER" id="PTHR39338">
    <property type="entry name" value="BLL5662 PROTEIN-RELATED"/>
    <property type="match status" value="1"/>
</dbReference>
<organism evidence="2 3">
    <name type="scientific">Zhongshania marina</name>
    <dbReference type="NCBI Taxonomy" id="2304603"/>
    <lineage>
        <taxon>Bacteria</taxon>
        <taxon>Pseudomonadati</taxon>
        <taxon>Pseudomonadota</taxon>
        <taxon>Gammaproteobacteria</taxon>
        <taxon>Cellvibrionales</taxon>
        <taxon>Spongiibacteraceae</taxon>
        <taxon>Zhongshania</taxon>
    </lineage>
</organism>
<evidence type="ECO:0000313" key="3">
    <source>
        <dbReference type="Proteomes" id="UP000237222"/>
    </source>
</evidence>
<sequence length="458" mass="51278">MDETLLQFIRHLRHHGLAISTAETLDAMRVVATIGYSDPSLLRDGLASCLAKTVEDHSHFEECFARFFQSQLGSKTDEHSSDAATNENPSSENQGDGAASGEGEGAGNGQGSGGSGSSQRDSATLNEVIRAAAEAELENIQYRTQRGVYRRKILNALNDEQTLSDIQKLLDAGDDEQAHLLEQARQQQLATVKELIERQLLLNNDAAGKQLRDATLKDSSLSAMEHYHRERLPPLIRKLAKKMASRHRQRHKRARRGKLDLGKTLRRNMAYGGIPFHRFWKTTRKDKSEIFVLCDISGSVSAWSRVLLLFVEALSDVLPNTRSFVFCGQSIEVTDLFKQYPADEAMAIIQQRHGLGGSDYGLALNSFWNQIEDKLNRRSCVIILGDGRGNGGDTGIEALRSIYHRAKLVLWFNPESHYSWNTGDSEIRRYQSASHYVAECGSLRKLERLLDQLLSLLR</sequence>
<accession>A0A2S4HDP1</accession>
<dbReference type="SUPFAM" id="SSF53300">
    <property type="entry name" value="vWA-like"/>
    <property type="match status" value="1"/>
</dbReference>
<evidence type="ECO:0008006" key="4">
    <source>
        <dbReference type="Google" id="ProtNLM"/>
    </source>
</evidence>
<reference evidence="2" key="1">
    <citation type="submission" date="2018-01" db="EMBL/GenBank/DDBJ databases">
        <authorList>
            <person name="Yu X.-D."/>
        </authorList>
    </citation>
    <scope>NUCLEOTIDE SEQUENCE</scope>
    <source>
        <strain evidence="2">ZX-21</strain>
    </source>
</reference>
<evidence type="ECO:0000256" key="1">
    <source>
        <dbReference type="SAM" id="MobiDB-lite"/>
    </source>
</evidence>
<dbReference type="Proteomes" id="UP000237222">
    <property type="component" value="Unassembled WGS sequence"/>
</dbReference>
<dbReference type="InterPro" id="IPR011195">
    <property type="entry name" value="UCP010256"/>
</dbReference>
<protein>
    <recommendedName>
        <fullName evidence="4">VWA containing CoxE family protein</fullName>
    </recommendedName>
</protein>
<dbReference type="EMBL" id="PQGG01000031">
    <property type="protein sequence ID" value="POP52116.1"/>
    <property type="molecule type" value="Genomic_DNA"/>
</dbReference>
<comment type="caution">
    <text evidence="2">The sequence shown here is derived from an EMBL/GenBank/DDBJ whole genome shotgun (WGS) entry which is preliminary data.</text>
</comment>
<proteinExistence type="predicted"/>
<dbReference type="PANTHER" id="PTHR39338:SF5">
    <property type="entry name" value="BLR6139 PROTEIN"/>
    <property type="match status" value="1"/>
</dbReference>
<evidence type="ECO:0000313" key="2">
    <source>
        <dbReference type="EMBL" id="POP52116.1"/>
    </source>
</evidence>
<feature type="compositionally biased region" description="Polar residues" evidence="1">
    <location>
        <begin position="82"/>
        <end position="94"/>
    </location>
</feature>
<feature type="region of interest" description="Disordered" evidence="1">
    <location>
        <begin position="75"/>
        <end position="123"/>
    </location>
</feature>
<name>A0A2S4HDP1_9GAMM</name>
<dbReference type="AlphaFoldDB" id="A0A2S4HDP1"/>
<gene>
    <name evidence="2" type="ORF">C0068_14010</name>
</gene>